<protein>
    <submittedName>
        <fullName evidence="1">Uncharacterized protein</fullName>
    </submittedName>
</protein>
<keyword evidence="2" id="KW-1185">Reference proteome</keyword>
<sequence length="143" mass="16380">MKKILLDEQKNARLLFFAPTSVEGGMEEQFEEDKKKDVQAFKDVSDEVLKQVRKKTASYVQADIQKSALRQEGINLWTRSPDDDQRKEKCEICCVNKPGDGWGAILIAGTDEKHAFTKHFEDDIEKIKDKLITEATLMGVRYV</sequence>
<reference evidence="1" key="1">
    <citation type="submission" date="2022-11" db="EMBL/GenBank/DDBJ databases">
        <title>Centuries of genome instability and evolution in soft-shell clam transmissible cancer (bioRxiv).</title>
        <authorList>
            <person name="Hart S.F.M."/>
            <person name="Yonemitsu M.A."/>
            <person name="Giersch R.M."/>
            <person name="Beal B.F."/>
            <person name="Arriagada G."/>
            <person name="Davis B.W."/>
            <person name="Ostrander E.A."/>
            <person name="Goff S.P."/>
            <person name="Metzger M.J."/>
        </authorList>
    </citation>
    <scope>NUCLEOTIDE SEQUENCE</scope>
    <source>
        <strain evidence="1">MELC-2E11</strain>
        <tissue evidence="1">Siphon/mantle</tissue>
    </source>
</reference>
<dbReference type="Proteomes" id="UP001164746">
    <property type="component" value="Chromosome 16"/>
</dbReference>
<feature type="non-terminal residue" evidence="1">
    <location>
        <position position="1"/>
    </location>
</feature>
<evidence type="ECO:0000313" key="2">
    <source>
        <dbReference type="Proteomes" id="UP001164746"/>
    </source>
</evidence>
<organism evidence="1 2">
    <name type="scientific">Mya arenaria</name>
    <name type="common">Soft-shell clam</name>
    <dbReference type="NCBI Taxonomy" id="6604"/>
    <lineage>
        <taxon>Eukaryota</taxon>
        <taxon>Metazoa</taxon>
        <taxon>Spiralia</taxon>
        <taxon>Lophotrochozoa</taxon>
        <taxon>Mollusca</taxon>
        <taxon>Bivalvia</taxon>
        <taxon>Autobranchia</taxon>
        <taxon>Heteroconchia</taxon>
        <taxon>Euheterodonta</taxon>
        <taxon>Imparidentia</taxon>
        <taxon>Neoheterodontei</taxon>
        <taxon>Myida</taxon>
        <taxon>Myoidea</taxon>
        <taxon>Myidae</taxon>
        <taxon>Mya</taxon>
    </lineage>
</organism>
<proteinExistence type="predicted"/>
<evidence type="ECO:0000313" key="1">
    <source>
        <dbReference type="EMBL" id="WAR29316.1"/>
    </source>
</evidence>
<name>A0ABY7G8D9_MYAAR</name>
<accession>A0ABY7G8D9</accession>
<dbReference type="EMBL" id="CP111027">
    <property type="protein sequence ID" value="WAR29316.1"/>
    <property type="molecule type" value="Genomic_DNA"/>
</dbReference>
<gene>
    <name evidence="1" type="ORF">MAR_002884</name>
</gene>